<dbReference type="InterPro" id="IPR036866">
    <property type="entry name" value="RibonucZ/Hydroxyglut_hydro"/>
</dbReference>
<name>A0A1N7LH01_9BACT</name>
<reference evidence="3" key="1">
    <citation type="submission" date="2017-01" db="EMBL/GenBank/DDBJ databases">
        <authorList>
            <person name="Varghese N."/>
            <person name="Submissions S."/>
        </authorList>
    </citation>
    <scope>NUCLEOTIDE SEQUENCE [LARGE SCALE GENOMIC DNA]</scope>
    <source>
        <strain evidence="3">DSM 46698</strain>
    </source>
</reference>
<dbReference type="PANTHER" id="PTHR42663">
    <property type="entry name" value="HYDROLASE C777.06C-RELATED-RELATED"/>
    <property type="match status" value="1"/>
</dbReference>
<sequence length="255" mass="28959">MRVTFLGTGTSQGVPVIGCNCPVCASLDFRDKRLRSSIHLEIAGKSLVIDTGPDFRAQMLREQISKLDAVIFTHEHKDHTAGLDDIRPFNFMQKKDMPVFATTKVLNQIKREFAYIFEEVKYPGVPQVKAETISKDEVFEIEGISIHPIEVMHYRLPVLGFRIGDFTYITDAKTIAPRELEKIKGSKVLVLNALQSSHHISHFTLDEAIEMVHLIQPEKAYFTHISHKLGTHADVERKLPDHIRLAFDGLKFDLV</sequence>
<dbReference type="Gene3D" id="3.60.15.10">
    <property type="entry name" value="Ribonuclease Z/Hydroxyacylglutathione hydrolase-like"/>
    <property type="match status" value="1"/>
</dbReference>
<dbReference type="RefSeq" id="WP_076499325.1">
    <property type="nucleotide sequence ID" value="NZ_FTOP01000003.1"/>
</dbReference>
<dbReference type="PANTHER" id="PTHR42663:SF6">
    <property type="entry name" value="HYDROLASE C777.06C-RELATED"/>
    <property type="match status" value="1"/>
</dbReference>
<feature type="domain" description="Metallo-beta-lactamase" evidence="1">
    <location>
        <begin position="34"/>
        <end position="224"/>
    </location>
</feature>
<dbReference type="CDD" id="cd16279">
    <property type="entry name" value="metallo-hydrolase-like_MBL-fold"/>
    <property type="match status" value="1"/>
</dbReference>
<evidence type="ECO:0000313" key="2">
    <source>
        <dbReference type="EMBL" id="SIS73118.1"/>
    </source>
</evidence>
<dbReference type="Proteomes" id="UP000186026">
    <property type="component" value="Unassembled WGS sequence"/>
</dbReference>
<gene>
    <name evidence="2" type="ORF">SAMN05421761_103328</name>
</gene>
<protein>
    <submittedName>
        <fullName evidence="2">Phosphoribosyl 1,2-cyclic phosphate phosphodiesterase</fullName>
    </submittedName>
</protein>
<organism evidence="2 3">
    <name type="scientific">Belliella pelovolcani</name>
    <dbReference type="NCBI Taxonomy" id="529505"/>
    <lineage>
        <taxon>Bacteria</taxon>
        <taxon>Pseudomonadati</taxon>
        <taxon>Bacteroidota</taxon>
        <taxon>Cytophagia</taxon>
        <taxon>Cytophagales</taxon>
        <taxon>Cyclobacteriaceae</taxon>
        <taxon>Belliella</taxon>
    </lineage>
</organism>
<dbReference type="AlphaFoldDB" id="A0A1N7LH01"/>
<dbReference type="EMBL" id="FTOP01000003">
    <property type="protein sequence ID" value="SIS73118.1"/>
    <property type="molecule type" value="Genomic_DNA"/>
</dbReference>
<dbReference type="SUPFAM" id="SSF56281">
    <property type="entry name" value="Metallo-hydrolase/oxidoreductase"/>
    <property type="match status" value="1"/>
</dbReference>
<dbReference type="Pfam" id="PF12706">
    <property type="entry name" value="Lactamase_B_2"/>
    <property type="match status" value="1"/>
</dbReference>
<evidence type="ECO:0000259" key="1">
    <source>
        <dbReference type="SMART" id="SM00849"/>
    </source>
</evidence>
<dbReference type="OrthoDB" id="9781189at2"/>
<evidence type="ECO:0000313" key="3">
    <source>
        <dbReference type="Proteomes" id="UP000186026"/>
    </source>
</evidence>
<keyword evidence="3" id="KW-1185">Reference proteome</keyword>
<dbReference type="SMART" id="SM00849">
    <property type="entry name" value="Lactamase_B"/>
    <property type="match status" value="1"/>
</dbReference>
<proteinExistence type="predicted"/>
<dbReference type="InterPro" id="IPR001279">
    <property type="entry name" value="Metallo-B-lactamas"/>
</dbReference>
<accession>A0A1N7LH01</accession>
<dbReference type="STRING" id="529505.SAMN05421761_103328"/>